<keyword evidence="3" id="KW-0812">Transmembrane</keyword>
<dbReference type="InterPro" id="IPR011990">
    <property type="entry name" value="TPR-like_helical_dom_sf"/>
</dbReference>
<evidence type="ECO:0000256" key="1">
    <source>
        <dbReference type="PROSITE-ProRule" id="PRU00339"/>
    </source>
</evidence>
<feature type="repeat" description="TPR" evidence="1">
    <location>
        <begin position="93"/>
        <end position="126"/>
    </location>
</feature>
<keyword evidence="3" id="KW-1133">Transmembrane helix</keyword>
<feature type="region of interest" description="Disordered" evidence="2">
    <location>
        <begin position="141"/>
        <end position="254"/>
    </location>
</feature>
<reference evidence="4 5" key="1">
    <citation type="submission" date="2015-11" db="EMBL/GenBank/DDBJ databases">
        <title>Genomic analysis of 38 Legionella species identifies large and diverse effector repertoires.</title>
        <authorList>
            <person name="Burstein D."/>
            <person name="Amaro F."/>
            <person name="Zusman T."/>
            <person name="Lifshitz Z."/>
            <person name="Cohen O."/>
            <person name="Gilbert J.A."/>
            <person name="Pupko T."/>
            <person name="Shuman H.A."/>
            <person name="Segal G."/>
        </authorList>
    </citation>
    <scope>NUCLEOTIDE SEQUENCE [LARGE SCALE GENOMIC DNA]</scope>
    <source>
        <strain evidence="4 5">ATCC 49505</strain>
    </source>
</reference>
<evidence type="ECO:0000256" key="3">
    <source>
        <dbReference type="SAM" id="Phobius"/>
    </source>
</evidence>
<dbReference type="EMBL" id="LNYK01000033">
    <property type="protein sequence ID" value="KTD19800.1"/>
    <property type="molecule type" value="Genomic_DNA"/>
</dbReference>
<dbReference type="Gene3D" id="1.25.40.10">
    <property type="entry name" value="Tetratricopeptide repeat domain"/>
    <property type="match status" value="1"/>
</dbReference>
<dbReference type="SMART" id="SM00028">
    <property type="entry name" value="TPR"/>
    <property type="match status" value="1"/>
</dbReference>
<accession>A0A0W0VI54</accession>
<gene>
    <name evidence="4" type="ORF">Llon_1972</name>
</gene>
<organism evidence="4 5">
    <name type="scientific">Legionella londiniensis</name>
    <dbReference type="NCBI Taxonomy" id="45068"/>
    <lineage>
        <taxon>Bacteria</taxon>
        <taxon>Pseudomonadati</taxon>
        <taxon>Pseudomonadota</taxon>
        <taxon>Gammaproteobacteria</taxon>
        <taxon>Legionellales</taxon>
        <taxon>Legionellaceae</taxon>
        <taxon>Legionella</taxon>
    </lineage>
</organism>
<name>A0A0W0VI54_9GAMM</name>
<dbReference type="PATRIC" id="fig|45068.5.peg.2144"/>
<sequence length="270" mass="32494">MRKHNINNQSNPFYFLLLSISGICLFFNVQFAFALSWQDLWTTPDQQARNLMQKGQYAKAQEKFTRPDWHAAAAYRAGNYEQAAKLYQSFNTAEGYYNQGNALAHMGDYEAAINAYDKALSIKPNFEDALYNRKLLQDLRKKEQQDKEQQDKEQQDKEQQDKEQQDKEQRDKEQRDKEQRDKEQRDKEQQDKEQQDKEQRVKEQRDKEQRDKEQRDQKKNNHGQPSAKQSSREREKQQAREQWLRLIPDDPGGLLREKFLRDHLRRQHGW</sequence>
<dbReference type="PROSITE" id="PS50005">
    <property type="entry name" value="TPR"/>
    <property type="match status" value="1"/>
</dbReference>
<dbReference type="Pfam" id="PF00515">
    <property type="entry name" value="TPR_1"/>
    <property type="match status" value="1"/>
</dbReference>
<evidence type="ECO:0000313" key="5">
    <source>
        <dbReference type="Proteomes" id="UP000054997"/>
    </source>
</evidence>
<feature type="compositionally biased region" description="Basic and acidic residues" evidence="2">
    <location>
        <begin position="230"/>
        <end position="243"/>
    </location>
</feature>
<dbReference type="PROSITE" id="PS50293">
    <property type="entry name" value="TPR_REGION"/>
    <property type="match status" value="1"/>
</dbReference>
<feature type="transmembrane region" description="Helical" evidence="3">
    <location>
        <begin position="12"/>
        <end position="37"/>
    </location>
</feature>
<evidence type="ECO:0000256" key="2">
    <source>
        <dbReference type="SAM" id="MobiDB-lite"/>
    </source>
</evidence>
<dbReference type="STRING" id="45068.Llon_1972"/>
<comment type="caution">
    <text evidence="4">The sequence shown here is derived from an EMBL/GenBank/DDBJ whole genome shotgun (WGS) entry which is preliminary data.</text>
</comment>
<evidence type="ECO:0000313" key="4">
    <source>
        <dbReference type="EMBL" id="KTD19800.1"/>
    </source>
</evidence>
<keyword evidence="3" id="KW-0472">Membrane</keyword>
<feature type="compositionally biased region" description="Basic and acidic residues" evidence="2">
    <location>
        <begin position="141"/>
        <end position="219"/>
    </location>
</feature>
<dbReference type="Proteomes" id="UP000054997">
    <property type="component" value="Unassembled WGS sequence"/>
</dbReference>
<keyword evidence="5" id="KW-1185">Reference proteome</keyword>
<dbReference type="SUPFAM" id="SSF48452">
    <property type="entry name" value="TPR-like"/>
    <property type="match status" value="1"/>
</dbReference>
<dbReference type="AlphaFoldDB" id="A0A0W0VI54"/>
<protein>
    <submittedName>
        <fullName evidence="4">TPR repeat containing protein</fullName>
    </submittedName>
</protein>
<dbReference type="InterPro" id="IPR019734">
    <property type="entry name" value="TPR_rpt"/>
</dbReference>
<proteinExistence type="predicted"/>
<keyword evidence="1" id="KW-0802">TPR repeat</keyword>